<feature type="compositionally biased region" description="Basic and acidic residues" evidence="2">
    <location>
        <begin position="121"/>
        <end position="132"/>
    </location>
</feature>
<dbReference type="InterPro" id="IPR010285">
    <property type="entry name" value="DNA_helicase_pif1-like_DEAD"/>
</dbReference>
<reference evidence="5 6" key="1">
    <citation type="submission" date="2016-06" db="EMBL/GenBank/DDBJ databases">
        <title>Evolution of pathogenesis and genome organization in the Tremellales.</title>
        <authorList>
            <person name="Cuomo C."/>
            <person name="Litvintseva A."/>
            <person name="Heitman J."/>
            <person name="Chen Y."/>
            <person name="Sun S."/>
            <person name="Springer D."/>
            <person name="Dromer F."/>
            <person name="Young S."/>
            <person name="Zeng Q."/>
            <person name="Chapman S."/>
            <person name="Gujja S."/>
            <person name="Saif S."/>
            <person name="Birren B."/>
        </authorList>
    </citation>
    <scope>NUCLEOTIDE SEQUENCE [LARGE SCALE GENOMIC DNA]</scope>
    <source>
        <strain evidence="5 6">ATCC 28783</strain>
    </source>
</reference>
<dbReference type="CDD" id="cd18037">
    <property type="entry name" value="DEXSc_Pif1_like"/>
    <property type="match status" value="1"/>
</dbReference>
<dbReference type="Pfam" id="PF05970">
    <property type="entry name" value="PIF1"/>
    <property type="match status" value="1"/>
</dbReference>
<keyword evidence="1" id="KW-0233">DNA recombination</keyword>
<keyword evidence="6" id="KW-1185">Reference proteome</keyword>
<feature type="domain" description="DNA helicase Pif1-like DEAD-box helicase" evidence="4">
    <location>
        <begin position="248"/>
        <end position="403"/>
    </location>
</feature>
<keyword evidence="1" id="KW-0347">Helicase</keyword>
<accession>A0A4V1M4G4</accession>
<dbReference type="InterPro" id="IPR027417">
    <property type="entry name" value="P-loop_NTPase"/>
</dbReference>
<feature type="region of interest" description="Disordered" evidence="2">
    <location>
        <begin position="1"/>
        <end position="31"/>
    </location>
</feature>
<evidence type="ECO:0000256" key="2">
    <source>
        <dbReference type="SAM" id="MobiDB-lite"/>
    </source>
</evidence>
<gene>
    <name evidence="5" type="ORF">M231_02391</name>
</gene>
<evidence type="ECO:0000313" key="6">
    <source>
        <dbReference type="Proteomes" id="UP000289152"/>
    </source>
</evidence>
<dbReference type="OrthoDB" id="2560219at2759"/>
<dbReference type="GO" id="GO:0000723">
    <property type="term" value="P:telomere maintenance"/>
    <property type="evidence" value="ECO:0007669"/>
    <property type="project" value="InterPro"/>
</dbReference>
<dbReference type="CDD" id="cd18809">
    <property type="entry name" value="SF1_C_RecD"/>
    <property type="match status" value="1"/>
</dbReference>
<dbReference type="GO" id="GO:0005524">
    <property type="term" value="F:ATP binding"/>
    <property type="evidence" value="ECO:0007669"/>
    <property type="project" value="UniProtKB-KW"/>
</dbReference>
<comment type="catalytic activity">
    <reaction evidence="1">
        <text>ATP + H2O = ADP + phosphate + H(+)</text>
        <dbReference type="Rhea" id="RHEA:13065"/>
        <dbReference type="ChEBI" id="CHEBI:15377"/>
        <dbReference type="ChEBI" id="CHEBI:15378"/>
        <dbReference type="ChEBI" id="CHEBI:30616"/>
        <dbReference type="ChEBI" id="CHEBI:43474"/>
        <dbReference type="ChEBI" id="CHEBI:456216"/>
        <dbReference type="EC" id="5.6.2.3"/>
    </reaction>
</comment>
<evidence type="ECO:0000259" key="4">
    <source>
        <dbReference type="Pfam" id="PF05970"/>
    </source>
</evidence>
<feature type="region of interest" description="Disordered" evidence="2">
    <location>
        <begin position="120"/>
        <end position="146"/>
    </location>
</feature>
<dbReference type="InterPro" id="IPR011320">
    <property type="entry name" value="RNase_H1_N"/>
</dbReference>
<protein>
    <recommendedName>
        <fullName evidence="1">ATP-dependent DNA helicase</fullName>
        <ecNumber evidence="1">5.6.2.3</ecNumber>
    </recommendedName>
</protein>
<dbReference type="InterPro" id="IPR051055">
    <property type="entry name" value="PIF1_helicase"/>
</dbReference>
<proteinExistence type="inferred from homology"/>
<dbReference type="Pfam" id="PF01693">
    <property type="entry name" value="Cauli_VI"/>
    <property type="match status" value="1"/>
</dbReference>
<comment type="similarity">
    <text evidence="1">Belongs to the helicase family.</text>
</comment>
<keyword evidence="1" id="KW-0547">Nucleotide-binding</keyword>
<evidence type="ECO:0000259" key="3">
    <source>
        <dbReference type="Pfam" id="PF01693"/>
    </source>
</evidence>
<feature type="compositionally biased region" description="Basic residues" evidence="2">
    <location>
        <begin position="133"/>
        <end position="142"/>
    </location>
</feature>
<feature type="domain" description="Ribonuclease H1 N-terminal" evidence="3">
    <location>
        <begin position="37"/>
        <end position="59"/>
    </location>
</feature>
<dbReference type="InterPro" id="IPR037056">
    <property type="entry name" value="RNase_H1_N_sf"/>
</dbReference>
<dbReference type="STRING" id="5217.A0A4V1M4G4"/>
<comment type="caution">
    <text evidence="5">The sequence shown here is derived from an EMBL/GenBank/DDBJ whole genome shotgun (WGS) entry which is preliminary data.</text>
</comment>
<keyword evidence="1" id="KW-0067">ATP-binding</keyword>
<dbReference type="GO" id="GO:0016887">
    <property type="term" value="F:ATP hydrolysis activity"/>
    <property type="evidence" value="ECO:0007669"/>
    <property type="project" value="RHEA"/>
</dbReference>
<dbReference type="PANTHER" id="PTHR47642">
    <property type="entry name" value="ATP-DEPENDENT DNA HELICASE"/>
    <property type="match status" value="1"/>
</dbReference>
<organism evidence="5 6">
    <name type="scientific">Tremella mesenterica</name>
    <name type="common">Jelly fungus</name>
    <dbReference type="NCBI Taxonomy" id="5217"/>
    <lineage>
        <taxon>Eukaryota</taxon>
        <taxon>Fungi</taxon>
        <taxon>Dikarya</taxon>
        <taxon>Basidiomycota</taxon>
        <taxon>Agaricomycotina</taxon>
        <taxon>Tremellomycetes</taxon>
        <taxon>Tremellales</taxon>
        <taxon>Tremellaceae</taxon>
        <taxon>Tremella</taxon>
    </lineage>
</organism>
<keyword evidence="1" id="KW-0234">DNA repair</keyword>
<name>A0A4V1M4G4_TREME</name>
<keyword evidence="1" id="KW-0378">Hydrolase</keyword>
<dbReference type="Gene3D" id="3.40.970.10">
    <property type="entry name" value="Ribonuclease H1, N-terminal domain"/>
    <property type="match status" value="1"/>
</dbReference>
<sequence length="675" mass="75751">MSVQLMPKSKRISRVPSPPYHSHSSKLTTKLSGKRTKYYGVKIGRIPGVYKTWEEAEVQKFVGKAQVHTSASRKLLKGRSLVVDQDLDEDFDFSADFVKVDLDPHSDFLKPGVKPYAPFVDVDRDRRQSPDKKPRKVTSKNKARTDVSESVTTITVESAPALGSEPVLSFQQQQILERILAGENFFFTGSAGTGKSVLLRAIIREFNKRRTKGNLKQTPEERVEEKWRNYVANGGKPTEGEDRWTLGVTASTGMAAINIGGSTVHSWAGIGLGQFPVDRLVNNIRSNNVTRDRWQSTHALVIDEISMIDGKLFDKLEEIARKVRNNNKPFGGLQLIVSGDFFQLPPVAKPEDPPFKFAFEAKSWSKCFPRENMMALTRVFRQKEDVFVRLLESMRKGHVSMEDTKLLRTCNRVVEYTDGVEAVGLYPSKNEVETINRQRLAALNTPLQEYLAHDAPGVNSKGYDISQADATAILDKNTIWVKELSLKVGALVMLVTVSHNTEMMTDSIGKITDFMTLSEASSSGVYLPPRAAQVNAAPHVKWPVVEFVPSKYATNRIATKTIIPQMCVDVLNAMGTVEAERHQIPLILAWALTIHKSQGQTIERVKIDLNKIFVQGQTYVAISRAVSLENLEIRNFAAHKVMAHQRVIAWAAPFEQEQAEDEHWDELLKDADFDF</sequence>
<dbReference type="SUPFAM" id="SSF52540">
    <property type="entry name" value="P-loop containing nucleoside triphosphate hydrolases"/>
    <property type="match status" value="2"/>
</dbReference>
<dbReference type="Proteomes" id="UP000289152">
    <property type="component" value="Unassembled WGS sequence"/>
</dbReference>
<dbReference type="EMBL" id="SDIL01000020">
    <property type="protein sequence ID" value="RXK40277.1"/>
    <property type="molecule type" value="Genomic_DNA"/>
</dbReference>
<evidence type="ECO:0000313" key="5">
    <source>
        <dbReference type="EMBL" id="RXK40277.1"/>
    </source>
</evidence>
<dbReference type="GO" id="GO:0006310">
    <property type="term" value="P:DNA recombination"/>
    <property type="evidence" value="ECO:0007669"/>
    <property type="project" value="UniProtKB-KW"/>
</dbReference>
<dbReference type="PANTHER" id="PTHR47642:SF5">
    <property type="entry name" value="ATP-DEPENDENT DNA HELICASE"/>
    <property type="match status" value="1"/>
</dbReference>
<dbReference type="Gene3D" id="3.40.50.300">
    <property type="entry name" value="P-loop containing nucleotide triphosphate hydrolases"/>
    <property type="match status" value="2"/>
</dbReference>
<dbReference type="GO" id="GO:0006281">
    <property type="term" value="P:DNA repair"/>
    <property type="evidence" value="ECO:0007669"/>
    <property type="project" value="UniProtKB-KW"/>
</dbReference>
<dbReference type="EC" id="5.6.2.3" evidence="1"/>
<keyword evidence="1" id="KW-0227">DNA damage</keyword>
<dbReference type="GO" id="GO:0043139">
    <property type="term" value="F:5'-3' DNA helicase activity"/>
    <property type="evidence" value="ECO:0007669"/>
    <property type="project" value="UniProtKB-EC"/>
</dbReference>
<dbReference type="InParanoid" id="A0A4V1M4G4"/>
<dbReference type="AlphaFoldDB" id="A0A4V1M4G4"/>
<evidence type="ECO:0000256" key="1">
    <source>
        <dbReference type="RuleBase" id="RU363044"/>
    </source>
</evidence>
<comment type="cofactor">
    <cofactor evidence="1">
        <name>Mg(2+)</name>
        <dbReference type="ChEBI" id="CHEBI:18420"/>
    </cofactor>
</comment>